<dbReference type="InterPro" id="IPR003607">
    <property type="entry name" value="HD/PDEase_dom"/>
</dbReference>
<protein>
    <submittedName>
        <fullName evidence="2">HDIG domain-containing metalloprotein</fullName>
    </submittedName>
</protein>
<comment type="caution">
    <text evidence="2">The sequence shown here is derived from an EMBL/GenBank/DDBJ whole genome shotgun (WGS) entry which is preliminary data.</text>
</comment>
<evidence type="ECO:0000313" key="2">
    <source>
        <dbReference type="EMBL" id="MFD1325188.1"/>
    </source>
</evidence>
<dbReference type="Pfam" id="PF01966">
    <property type="entry name" value="HD"/>
    <property type="match status" value="1"/>
</dbReference>
<dbReference type="InterPro" id="IPR006674">
    <property type="entry name" value="HD_domain"/>
</dbReference>
<dbReference type="InterPro" id="IPR006675">
    <property type="entry name" value="HDIG_dom"/>
</dbReference>
<name>A0ABW3YL16_9ACTN</name>
<gene>
    <name evidence="2" type="ORF">ACFQ4H_29285</name>
</gene>
<dbReference type="Gene3D" id="1.10.3210.10">
    <property type="entry name" value="Hypothetical protein af1432"/>
    <property type="match status" value="1"/>
</dbReference>
<accession>A0ABW3YL16</accession>
<dbReference type="RefSeq" id="WP_377577082.1">
    <property type="nucleotide sequence ID" value="NZ_JBHTMP010000069.1"/>
</dbReference>
<reference evidence="3" key="1">
    <citation type="journal article" date="2019" name="Int. J. Syst. Evol. Microbiol.">
        <title>The Global Catalogue of Microorganisms (GCM) 10K type strain sequencing project: providing services to taxonomists for standard genome sequencing and annotation.</title>
        <authorList>
            <consortium name="The Broad Institute Genomics Platform"/>
            <consortium name="The Broad Institute Genome Sequencing Center for Infectious Disease"/>
            <person name="Wu L."/>
            <person name="Ma J."/>
        </authorList>
    </citation>
    <scope>NUCLEOTIDE SEQUENCE [LARGE SCALE GENOMIC DNA]</scope>
    <source>
        <strain evidence="3">JCM 31037</strain>
    </source>
</reference>
<sequence length="208" mass="22821">MSCGIVEGDSQTIDRRRLAGVELTTTARDLAESLLSESLPRRWQHVQAVAAKAERVSVVLDGPDRAVLVAAAWLHDIGYAAPLAHSGFHPLDGARWLRSQGVHERVVRLVAHHTCAVLEADERGLAGELVAEFAQEESATADALWYCDATTGPDGQNFDVFERLNEIRARYGPDALVTRFINRAEPEIVAAVRRTEARLADFDGNQPM</sequence>
<evidence type="ECO:0000313" key="3">
    <source>
        <dbReference type="Proteomes" id="UP001597260"/>
    </source>
</evidence>
<dbReference type="Proteomes" id="UP001597260">
    <property type="component" value="Unassembled WGS sequence"/>
</dbReference>
<organism evidence="2 3">
    <name type="scientific">Micromonospora sonneratiae</name>
    <dbReference type="NCBI Taxonomy" id="1184706"/>
    <lineage>
        <taxon>Bacteria</taxon>
        <taxon>Bacillati</taxon>
        <taxon>Actinomycetota</taxon>
        <taxon>Actinomycetes</taxon>
        <taxon>Micromonosporales</taxon>
        <taxon>Micromonosporaceae</taxon>
        <taxon>Micromonospora</taxon>
    </lineage>
</organism>
<dbReference type="SUPFAM" id="SSF109604">
    <property type="entry name" value="HD-domain/PDEase-like"/>
    <property type="match status" value="1"/>
</dbReference>
<dbReference type="EMBL" id="JBHTMP010000069">
    <property type="protein sequence ID" value="MFD1325188.1"/>
    <property type="molecule type" value="Genomic_DNA"/>
</dbReference>
<keyword evidence="3" id="KW-1185">Reference proteome</keyword>
<feature type="domain" description="HD" evidence="1">
    <location>
        <begin position="42"/>
        <end position="118"/>
    </location>
</feature>
<dbReference type="CDD" id="cd00077">
    <property type="entry name" value="HDc"/>
    <property type="match status" value="1"/>
</dbReference>
<dbReference type="NCBIfam" id="TIGR00277">
    <property type="entry name" value="HDIG"/>
    <property type="match status" value="1"/>
</dbReference>
<evidence type="ECO:0000259" key="1">
    <source>
        <dbReference type="Pfam" id="PF01966"/>
    </source>
</evidence>
<proteinExistence type="predicted"/>